<dbReference type="InterPro" id="IPR046357">
    <property type="entry name" value="PPIase_dom_sf"/>
</dbReference>
<gene>
    <name evidence="4" type="ORF">OAUR00152_LOCUS20557</name>
</gene>
<feature type="signal peptide" evidence="2">
    <location>
        <begin position="1"/>
        <end position="21"/>
    </location>
</feature>
<dbReference type="InterPro" id="IPR000297">
    <property type="entry name" value="PPIase_PpiC"/>
</dbReference>
<dbReference type="Gene3D" id="3.10.50.40">
    <property type="match status" value="1"/>
</dbReference>
<keyword evidence="1 2" id="KW-0413">Isomerase</keyword>
<dbReference type="GO" id="GO:0003755">
    <property type="term" value="F:peptidyl-prolyl cis-trans isomerase activity"/>
    <property type="evidence" value="ECO:0007669"/>
    <property type="project" value="UniProtKB-UniRule"/>
</dbReference>
<evidence type="ECO:0000313" key="4">
    <source>
        <dbReference type="EMBL" id="CAE2249512.1"/>
    </source>
</evidence>
<dbReference type="Pfam" id="PF00639">
    <property type="entry name" value="Rotamase"/>
    <property type="match status" value="1"/>
</dbReference>
<evidence type="ECO:0000259" key="3">
    <source>
        <dbReference type="PROSITE" id="PS50198"/>
    </source>
</evidence>
<evidence type="ECO:0000256" key="1">
    <source>
        <dbReference type="PROSITE-ProRule" id="PRU00278"/>
    </source>
</evidence>
<reference evidence="4" key="1">
    <citation type="submission" date="2021-01" db="EMBL/GenBank/DDBJ databases">
        <authorList>
            <person name="Corre E."/>
            <person name="Pelletier E."/>
            <person name="Niang G."/>
            <person name="Scheremetjew M."/>
            <person name="Finn R."/>
            <person name="Kale V."/>
            <person name="Holt S."/>
            <person name="Cochrane G."/>
            <person name="Meng A."/>
            <person name="Brown T."/>
            <person name="Cohen L."/>
        </authorList>
    </citation>
    <scope>NUCLEOTIDE SEQUENCE</scope>
    <source>
        <strain evidence="4">Isolate 1302-5</strain>
    </source>
</reference>
<accession>A0A7S4J3D5</accession>
<dbReference type="PANTHER" id="PTHR43629:SF2">
    <property type="entry name" value="RHODANESE-LIKE_PPIC DOMAIN-CONTAINING PROTEIN 12, CHLOROPLASTIC"/>
    <property type="match status" value="1"/>
</dbReference>
<comment type="catalytic activity">
    <reaction evidence="2">
        <text>[protein]-peptidylproline (omega=180) = [protein]-peptidylproline (omega=0)</text>
        <dbReference type="Rhea" id="RHEA:16237"/>
        <dbReference type="Rhea" id="RHEA-COMP:10747"/>
        <dbReference type="Rhea" id="RHEA-COMP:10748"/>
        <dbReference type="ChEBI" id="CHEBI:83833"/>
        <dbReference type="ChEBI" id="CHEBI:83834"/>
        <dbReference type="EC" id="5.2.1.8"/>
    </reaction>
</comment>
<keyword evidence="2" id="KW-0732">Signal</keyword>
<sequence>MMMRVLVAFFLSTFTAVSTTAFAPTTQLSLSRHTQMYMGLFDGIFGGGGGAKLAEASHILLKGPNASEQCEKLKFDIYKKAAGPFGNFDNGVNPEALMKSFVQQAKAKSTCPSKAKGGSLGTFGPGQMVPEFDQVVFNEQVGVIHGPVETQFGSHLILITNREE</sequence>
<name>A0A7S4J3D5_9STRA</name>
<evidence type="ECO:0000256" key="2">
    <source>
        <dbReference type="RuleBase" id="RU363014"/>
    </source>
</evidence>
<dbReference type="EMBL" id="HBKQ01030235">
    <property type="protein sequence ID" value="CAE2249512.1"/>
    <property type="molecule type" value="Transcribed_RNA"/>
</dbReference>
<dbReference type="InterPro" id="IPR052204">
    <property type="entry name" value="PpiC/parvulin_rotamase"/>
</dbReference>
<feature type="domain" description="PpiC" evidence="3">
    <location>
        <begin position="51"/>
        <end position="161"/>
    </location>
</feature>
<feature type="chain" id="PRO_5031594165" description="Peptidyl-prolyl cis-trans isomerase" evidence="2">
    <location>
        <begin position="22"/>
        <end position="164"/>
    </location>
</feature>
<keyword evidence="1 2" id="KW-0697">Rotamase</keyword>
<dbReference type="EC" id="5.2.1.8" evidence="2"/>
<dbReference type="PROSITE" id="PS50198">
    <property type="entry name" value="PPIC_PPIASE_2"/>
    <property type="match status" value="1"/>
</dbReference>
<dbReference type="SUPFAM" id="SSF54534">
    <property type="entry name" value="FKBP-like"/>
    <property type="match status" value="1"/>
</dbReference>
<dbReference type="AlphaFoldDB" id="A0A7S4J3D5"/>
<organism evidence="4">
    <name type="scientific">Odontella aurita</name>
    <dbReference type="NCBI Taxonomy" id="265563"/>
    <lineage>
        <taxon>Eukaryota</taxon>
        <taxon>Sar</taxon>
        <taxon>Stramenopiles</taxon>
        <taxon>Ochrophyta</taxon>
        <taxon>Bacillariophyta</taxon>
        <taxon>Mediophyceae</taxon>
        <taxon>Biddulphiophycidae</taxon>
        <taxon>Eupodiscales</taxon>
        <taxon>Odontellaceae</taxon>
        <taxon>Odontella</taxon>
    </lineage>
</organism>
<proteinExistence type="predicted"/>
<dbReference type="PANTHER" id="PTHR43629">
    <property type="entry name" value="PEPTIDYL-PROLYL CIS-TRANS ISOMERASE"/>
    <property type="match status" value="1"/>
</dbReference>
<protein>
    <recommendedName>
        <fullName evidence="2">Peptidyl-prolyl cis-trans isomerase</fullName>
        <ecNumber evidence="2">5.2.1.8</ecNumber>
    </recommendedName>
</protein>